<keyword evidence="1 2" id="KW-0732">Signal</keyword>
<reference evidence="5" key="1">
    <citation type="submission" date="2019-01" db="EMBL/GenBank/DDBJ databases">
        <title>Cytophagaceae bacterium strain CAR-16.</title>
        <authorList>
            <person name="Chen W.-M."/>
        </authorList>
    </citation>
    <scope>NUCLEOTIDE SEQUENCE [LARGE SCALE GENOMIC DNA]</scope>
    <source>
        <strain evidence="5">ICH-30</strain>
    </source>
</reference>
<dbReference type="SUPFAM" id="SSF49265">
    <property type="entry name" value="Fibronectin type III"/>
    <property type="match status" value="1"/>
</dbReference>
<dbReference type="RefSeq" id="WP_129462918.1">
    <property type="nucleotide sequence ID" value="NZ_SBKQ01000001.1"/>
</dbReference>
<dbReference type="InterPro" id="IPR003961">
    <property type="entry name" value="FN3_dom"/>
</dbReference>
<organism evidence="4 5">
    <name type="scientific">Flavobacterium piscinae</name>
    <dbReference type="NCBI Taxonomy" id="2506424"/>
    <lineage>
        <taxon>Bacteria</taxon>
        <taxon>Pseudomonadati</taxon>
        <taxon>Bacteroidota</taxon>
        <taxon>Flavobacteriia</taxon>
        <taxon>Flavobacteriales</taxon>
        <taxon>Flavobacteriaceae</taxon>
        <taxon>Flavobacterium</taxon>
    </lineage>
</organism>
<dbReference type="InterPro" id="IPR049804">
    <property type="entry name" value="Choice_anch_L"/>
</dbReference>
<evidence type="ECO:0000256" key="1">
    <source>
        <dbReference type="ARBA" id="ARBA00022729"/>
    </source>
</evidence>
<feature type="domain" description="Fibronectin type-III" evidence="3">
    <location>
        <begin position="215"/>
        <end position="307"/>
    </location>
</feature>
<evidence type="ECO:0000313" key="4">
    <source>
        <dbReference type="EMBL" id="RXR35496.1"/>
    </source>
</evidence>
<evidence type="ECO:0000259" key="3">
    <source>
        <dbReference type="PROSITE" id="PS50853"/>
    </source>
</evidence>
<dbReference type="InterPro" id="IPR055353">
    <property type="entry name" value="DUF7619"/>
</dbReference>
<accession>A0A4V1N5F6</accession>
<dbReference type="Pfam" id="PF18962">
    <property type="entry name" value="Por_Secre_tail"/>
    <property type="match status" value="1"/>
</dbReference>
<keyword evidence="5" id="KW-1185">Reference proteome</keyword>
<dbReference type="InterPro" id="IPR026444">
    <property type="entry name" value="Secre_tail"/>
</dbReference>
<dbReference type="PROSITE" id="PS50853">
    <property type="entry name" value="FN3"/>
    <property type="match status" value="1"/>
</dbReference>
<dbReference type="AlphaFoldDB" id="A0A4V1N5F6"/>
<dbReference type="EMBL" id="SBKQ01000001">
    <property type="protein sequence ID" value="RXR35496.1"/>
    <property type="molecule type" value="Genomic_DNA"/>
</dbReference>
<dbReference type="NCBIfam" id="NF038133">
    <property type="entry name" value="choice_anch_L"/>
    <property type="match status" value="1"/>
</dbReference>
<feature type="signal peptide" evidence="2">
    <location>
        <begin position="1"/>
        <end position="21"/>
    </location>
</feature>
<evidence type="ECO:0000256" key="2">
    <source>
        <dbReference type="SAM" id="SignalP"/>
    </source>
</evidence>
<evidence type="ECO:0000313" key="5">
    <source>
        <dbReference type="Proteomes" id="UP000289734"/>
    </source>
</evidence>
<dbReference type="OrthoDB" id="1110367at2"/>
<dbReference type="InterPro" id="IPR036116">
    <property type="entry name" value="FN3_sf"/>
</dbReference>
<dbReference type="Gene3D" id="2.60.40.10">
    <property type="entry name" value="Immunoglobulins"/>
    <property type="match status" value="1"/>
</dbReference>
<dbReference type="NCBIfam" id="TIGR04183">
    <property type="entry name" value="Por_Secre_tail"/>
    <property type="match status" value="1"/>
</dbReference>
<protein>
    <submittedName>
        <fullName evidence="4">T9SS type A sorting domain-containing protein</fullName>
    </submittedName>
</protein>
<name>A0A4V1N5F6_9FLAO</name>
<dbReference type="Pfam" id="PF24595">
    <property type="entry name" value="DUF7619"/>
    <property type="match status" value="1"/>
</dbReference>
<gene>
    <name evidence="4" type="ORF">EQG68_00955</name>
</gene>
<comment type="caution">
    <text evidence="4">The sequence shown here is derived from an EMBL/GenBank/DDBJ whole genome shotgun (WGS) entry which is preliminary data.</text>
</comment>
<sequence length="1016" mass="111435">MKTKLLSLTFFLLFFVFGTQAQIQLTACDTEYNGTQTFDLTTVIPGLLGGQNPNDFTTAFYLSQTNAIANVNAIPNPTSYANSTNPQLIWVSFVNNSTSEVTINSFSLQVNPLPSLGTEVATACDDNNDGIATFDFNEAVQIIYQVNNATPNSMLVQFYETQSDMETQSNPIGYTYTNTSPNQIIYIRIENLITGCFWGGEFFLFVENCSTSCETPINLNVTSVFETGAVLSWVNQSSPATLNEIIILPEGSPEPNPSSQGFIINSNPYTITALTCETGYTFYVRTLCENQTATDWSEGFTFTTATCGSTVTPYISVNTTSFSPEQLLKNIILNSSCGVIENVVTQGPCGVGYFNGNDSDFPFEQGMIIRSGQAIFTEGPYNANSLSTTCSQAGDPQLNAIMQLTGQTGTINDVSFVKFDITPTSNILSFNFIFASNEYGQYQCQYSDVFGFILTDLTTNEVTNIAIVPGTTTPVSVTTIRDIIHNVNCPSVNPQFFSTYNVNNPNSSLNMRGYTMPMTAIASVIPNHTYSLKLSVGDYQDTSFDSAVFIEGGSLALGNQCRENIQLITFLDSNNNGIKDAGEPNFLNGNLNYQLNNSGETVSATSHNGVFYIFPENETDTYDFNYSIYSEFAGFYAEPISFEDVVFSQTESNVYYIPIVNTTPYNDVTVSLVATNQPAAGFNYINTIYYTNNGIAPASGTLSFEKDPALTISNISVGGTTNLPTGFTFDYTDLMPSETRSITVTMSVPPIPTVAIGDLATNFVSISSLTTDANPNNNTASQTKPIVASYDPNEKNESHGDKIALADFTEDDYLYYTIRFQNTGTTNATFVRLEDVLDAQLNPESLRMIAASHPYILERISNELIWKFDNIQLVPQIVNENASIGFVHFKIKPNQGIAVGDIIPNTADIYFDFNPVIVTNTFETEFVENLSTPDFTNSTVVLSPNPTKDRLQVQLNGSDTISEISVYDVVGKRVYYKNKLEVNATAVDFSNLHQGVYMVEVITASNQKLVNKVIKQ</sequence>
<dbReference type="InterPro" id="IPR013783">
    <property type="entry name" value="Ig-like_fold"/>
</dbReference>
<proteinExistence type="predicted"/>
<feature type="chain" id="PRO_5020865340" evidence="2">
    <location>
        <begin position="22"/>
        <end position="1016"/>
    </location>
</feature>
<dbReference type="Proteomes" id="UP000289734">
    <property type="component" value="Unassembled WGS sequence"/>
</dbReference>